<evidence type="ECO:0000313" key="1">
    <source>
        <dbReference type="EMBL" id="KAH8013727.1"/>
    </source>
</evidence>
<gene>
    <name evidence="1" type="ORF">K3G42_021598</name>
</gene>
<dbReference type="EMBL" id="CM037615">
    <property type="protein sequence ID" value="KAH8013727.1"/>
    <property type="molecule type" value="Genomic_DNA"/>
</dbReference>
<dbReference type="Proteomes" id="UP000827872">
    <property type="component" value="Linkage Group LG02"/>
</dbReference>
<reference evidence="1" key="1">
    <citation type="submission" date="2021-08" db="EMBL/GenBank/DDBJ databases">
        <title>The first chromosome-level gecko genome reveals the dynamic sex chromosomes of Neotropical dwarf geckos (Sphaerodactylidae: Sphaerodactylus).</title>
        <authorList>
            <person name="Pinto B.J."/>
            <person name="Keating S.E."/>
            <person name="Gamble T."/>
        </authorList>
    </citation>
    <scope>NUCLEOTIDE SEQUENCE</scope>
    <source>
        <strain evidence="1">TG3544</strain>
    </source>
</reference>
<protein>
    <submittedName>
        <fullName evidence="1">Uncharacterized protein</fullName>
    </submittedName>
</protein>
<accession>A0ACB8G2F6</accession>
<comment type="caution">
    <text evidence="1">The sequence shown here is derived from an EMBL/GenBank/DDBJ whole genome shotgun (WGS) entry which is preliminary data.</text>
</comment>
<sequence length="94" mass="10324">MKRLEANCVSYVASSLSLMEEGYYNFQIGSNYWALDKDGQVMVTSDQPSNFTIQFASSTCIIIKASNNKFFVADMGGRLWAGASDAAGATLFHY</sequence>
<name>A0ACB8G2F6_9SAUR</name>
<keyword evidence="2" id="KW-1185">Reference proteome</keyword>
<proteinExistence type="predicted"/>
<organism evidence="1 2">
    <name type="scientific">Sphaerodactylus townsendi</name>
    <dbReference type="NCBI Taxonomy" id="933632"/>
    <lineage>
        <taxon>Eukaryota</taxon>
        <taxon>Metazoa</taxon>
        <taxon>Chordata</taxon>
        <taxon>Craniata</taxon>
        <taxon>Vertebrata</taxon>
        <taxon>Euteleostomi</taxon>
        <taxon>Lepidosauria</taxon>
        <taxon>Squamata</taxon>
        <taxon>Bifurcata</taxon>
        <taxon>Gekkota</taxon>
        <taxon>Sphaerodactylidae</taxon>
        <taxon>Sphaerodactylus</taxon>
    </lineage>
</organism>
<evidence type="ECO:0000313" key="2">
    <source>
        <dbReference type="Proteomes" id="UP000827872"/>
    </source>
</evidence>